<dbReference type="EMBL" id="BMGP01000002">
    <property type="protein sequence ID" value="GGF21542.1"/>
    <property type="molecule type" value="Genomic_DNA"/>
</dbReference>
<sequence>MSRQALMTRADAKERATTAREFLRVAEDQLALIDGAAGLSAGAQVAASNAIMAGIATADAICGKELGVRANDADHRAAAAQLATVEPDGVALSKRLMRLVKDKSLLHYGGYCTSTKAAEMTRQAYELVVALASTHGL</sequence>
<gene>
    <name evidence="1" type="ORF">GCM10011399_14070</name>
</gene>
<organism evidence="1 2">
    <name type="scientific">Subtercola lobariae</name>
    <dbReference type="NCBI Taxonomy" id="1588641"/>
    <lineage>
        <taxon>Bacteria</taxon>
        <taxon>Bacillati</taxon>
        <taxon>Actinomycetota</taxon>
        <taxon>Actinomycetes</taxon>
        <taxon>Micrococcales</taxon>
        <taxon>Microbacteriaceae</taxon>
        <taxon>Subtercola</taxon>
    </lineage>
</organism>
<reference evidence="1 2" key="1">
    <citation type="journal article" date="2014" name="Int. J. Syst. Evol. Microbiol.">
        <title>Complete genome sequence of Corynebacterium casei LMG S-19264T (=DSM 44701T), isolated from a smear-ripened cheese.</title>
        <authorList>
            <consortium name="US DOE Joint Genome Institute (JGI-PGF)"/>
            <person name="Walter F."/>
            <person name="Albersmeier A."/>
            <person name="Kalinowski J."/>
            <person name="Ruckert C."/>
        </authorList>
    </citation>
    <scope>NUCLEOTIDE SEQUENCE [LARGE SCALE GENOMIC DNA]</scope>
    <source>
        <strain evidence="1 2">CGMCC 1.12976</strain>
    </source>
</reference>
<dbReference type="AlphaFoldDB" id="A0A917EY79"/>
<name>A0A917EY79_9MICO</name>
<dbReference type="RefSeq" id="WP_188675720.1">
    <property type="nucleotide sequence ID" value="NZ_BMGP01000002.1"/>
</dbReference>
<comment type="caution">
    <text evidence="1">The sequence shown here is derived from an EMBL/GenBank/DDBJ whole genome shotgun (WGS) entry which is preliminary data.</text>
</comment>
<proteinExistence type="predicted"/>
<dbReference type="Proteomes" id="UP000598775">
    <property type="component" value="Unassembled WGS sequence"/>
</dbReference>
<protein>
    <recommendedName>
        <fullName evidence="3">HEPN domain-containing protein</fullName>
    </recommendedName>
</protein>
<keyword evidence="2" id="KW-1185">Reference proteome</keyword>
<evidence type="ECO:0000313" key="2">
    <source>
        <dbReference type="Proteomes" id="UP000598775"/>
    </source>
</evidence>
<evidence type="ECO:0000313" key="1">
    <source>
        <dbReference type="EMBL" id="GGF21542.1"/>
    </source>
</evidence>
<accession>A0A917EY79</accession>
<evidence type="ECO:0008006" key="3">
    <source>
        <dbReference type="Google" id="ProtNLM"/>
    </source>
</evidence>